<protein>
    <recommendedName>
        <fullName evidence="3">long-chain-fatty-acid--CoA ligase</fullName>
        <ecNumber evidence="3">6.2.1.3</ecNumber>
    </recommendedName>
</protein>
<evidence type="ECO:0000256" key="2">
    <source>
        <dbReference type="ARBA" id="ARBA00022832"/>
    </source>
</evidence>
<dbReference type="EMBL" id="JARQWQ010000047">
    <property type="protein sequence ID" value="KAK2557922.1"/>
    <property type="molecule type" value="Genomic_DNA"/>
</dbReference>
<keyword evidence="6" id="KW-1185">Reference proteome</keyword>
<evidence type="ECO:0000256" key="3">
    <source>
        <dbReference type="ARBA" id="ARBA00026121"/>
    </source>
</evidence>
<dbReference type="Gene3D" id="3.40.50.12780">
    <property type="entry name" value="N-terminal domain of ligase-like"/>
    <property type="match status" value="1"/>
</dbReference>
<keyword evidence="2" id="KW-0276">Fatty acid metabolism</keyword>
<name>A0AAD9QAQ3_ACRCE</name>
<gene>
    <name evidence="5" type="ORF">P5673_019909</name>
</gene>
<keyword evidence="2" id="KW-0443">Lipid metabolism</keyword>
<dbReference type="GO" id="GO:0005783">
    <property type="term" value="C:endoplasmic reticulum"/>
    <property type="evidence" value="ECO:0007669"/>
    <property type="project" value="TreeGrafter"/>
</dbReference>
<dbReference type="PANTHER" id="PTHR43272:SF107">
    <property type="entry name" value="LONG-CHAIN-FATTY-ACID--COA LIGASE 5"/>
    <property type="match status" value="1"/>
</dbReference>
<reference evidence="5" key="2">
    <citation type="journal article" date="2023" name="Science">
        <title>Genomic signatures of disease resistance in endangered staghorn corals.</title>
        <authorList>
            <person name="Vollmer S.V."/>
            <person name="Selwyn J.D."/>
            <person name="Despard B.A."/>
            <person name="Roesel C.L."/>
        </authorList>
    </citation>
    <scope>NUCLEOTIDE SEQUENCE</scope>
    <source>
        <strain evidence="5">K2</strain>
    </source>
</reference>
<evidence type="ECO:0000256" key="1">
    <source>
        <dbReference type="ARBA" id="ARBA00022598"/>
    </source>
</evidence>
<dbReference type="AlphaFoldDB" id="A0AAD9QAQ3"/>
<proteinExistence type="predicted"/>
<dbReference type="SUPFAM" id="SSF56801">
    <property type="entry name" value="Acetyl-CoA synthetase-like"/>
    <property type="match status" value="1"/>
</dbReference>
<organism evidence="5 6">
    <name type="scientific">Acropora cervicornis</name>
    <name type="common">Staghorn coral</name>
    <dbReference type="NCBI Taxonomy" id="6130"/>
    <lineage>
        <taxon>Eukaryota</taxon>
        <taxon>Metazoa</taxon>
        <taxon>Cnidaria</taxon>
        <taxon>Anthozoa</taxon>
        <taxon>Hexacorallia</taxon>
        <taxon>Scleractinia</taxon>
        <taxon>Astrocoeniina</taxon>
        <taxon>Acroporidae</taxon>
        <taxon>Acropora</taxon>
    </lineage>
</organism>
<sequence>MEQSVKLEGDSDGARRCATSKEFISCINEEIKTPYDNFLKTMKASGKAPCLGARGGPENKYQWLTFEEVHERAFNLGSGLVNLGCEPSQTDITTIICNGSKLRFLFDNAKKCDKVKRIVKFDSAVQPDEKREAASLGINLLDILEVEVRIPKGVMITNANMMAAVSGVLWHYEQSGIKARDDDCIISYLPLAHSYERLIHQVCFATVCRIGFFRGDVKLLLEDIQELKPTMFPSVPRLLSRVYDKVMAQVSQSKVKRWLLHKALAAKEKDLKRFLFSNKMFKLDSLLRPKVFKPVMSLGGRVRLISSGAAPLSSNVMSFLRCAFGECHVIEGYGQTETCASGCVTVVTDQTTGHVGPPLACNAIKLVDVPQKEYYAKNGKGEVRLGVNDFRRLLEVSSKSIEQLELIHASSETIDKDGWLHTGDIGEWLPNGALKIVDRVKHIFKLSQGEYIAPEKIENIYWRSPFVAQAFVHGDSLKSYVVGIIVPDQEVLESWALSKKIPGDFAQLCENEAVKKEIFHDIIRKGKEAELNSFEQVKAISLHKELFSVYNGFLTPTFKTKRPLVQKSFEKTLQELYAEVDKRSK</sequence>
<dbReference type="Pfam" id="PF00501">
    <property type="entry name" value="AMP-binding"/>
    <property type="match status" value="1"/>
</dbReference>
<dbReference type="GO" id="GO:0004467">
    <property type="term" value="F:long-chain fatty acid-CoA ligase activity"/>
    <property type="evidence" value="ECO:0007669"/>
    <property type="project" value="UniProtKB-EC"/>
</dbReference>
<evidence type="ECO:0000313" key="5">
    <source>
        <dbReference type="EMBL" id="KAK2557922.1"/>
    </source>
</evidence>
<dbReference type="EC" id="6.2.1.3" evidence="3"/>
<evidence type="ECO:0000313" key="6">
    <source>
        <dbReference type="Proteomes" id="UP001249851"/>
    </source>
</evidence>
<feature type="domain" description="AMP-dependent synthetase/ligase" evidence="4">
    <location>
        <begin position="151"/>
        <end position="383"/>
    </location>
</feature>
<dbReference type="PANTHER" id="PTHR43272">
    <property type="entry name" value="LONG-CHAIN-FATTY-ACID--COA LIGASE"/>
    <property type="match status" value="1"/>
</dbReference>
<accession>A0AAD9QAQ3</accession>
<dbReference type="GO" id="GO:0016020">
    <property type="term" value="C:membrane"/>
    <property type="evidence" value="ECO:0007669"/>
    <property type="project" value="TreeGrafter"/>
</dbReference>
<evidence type="ECO:0000259" key="4">
    <source>
        <dbReference type="Pfam" id="PF00501"/>
    </source>
</evidence>
<dbReference type="InterPro" id="IPR000873">
    <property type="entry name" value="AMP-dep_synth/lig_dom"/>
</dbReference>
<dbReference type="Proteomes" id="UP001249851">
    <property type="component" value="Unassembled WGS sequence"/>
</dbReference>
<reference evidence="5" key="1">
    <citation type="journal article" date="2023" name="G3 (Bethesda)">
        <title>Whole genome assembly and annotation of the endangered Caribbean coral Acropora cervicornis.</title>
        <authorList>
            <person name="Selwyn J.D."/>
            <person name="Vollmer S.V."/>
        </authorList>
    </citation>
    <scope>NUCLEOTIDE SEQUENCE</scope>
    <source>
        <strain evidence="5">K2</strain>
    </source>
</reference>
<dbReference type="InterPro" id="IPR042099">
    <property type="entry name" value="ANL_N_sf"/>
</dbReference>
<keyword evidence="1 5" id="KW-0436">Ligase</keyword>
<comment type="caution">
    <text evidence="5">The sequence shown here is derived from an EMBL/GenBank/DDBJ whole genome shotgun (WGS) entry which is preliminary data.</text>
</comment>